<organism evidence="2">
    <name type="scientific">Pelagomonas calceolata</name>
    <dbReference type="NCBI Taxonomy" id="35677"/>
    <lineage>
        <taxon>Eukaryota</taxon>
        <taxon>Sar</taxon>
        <taxon>Stramenopiles</taxon>
        <taxon>Ochrophyta</taxon>
        <taxon>Pelagophyceae</taxon>
        <taxon>Pelagomonadales</taxon>
        <taxon>Pelagomonadaceae</taxon>
        <taxon>Pelagomonas</taxon>
    </lineage>
</organism>
<dbReference type="Gene3D" id="3.40.50.1110">
    <property type="entry name" value="SGNH hydrolase"/>
    <property type="match status" value="1"/>
</dbReference>
<evidence type="ECO:0000259" key="1">
    <source>
        <dbReference type="Pfam" id="PF13472"/>
    </source>
</evidence>
<sequence>MRAHLFCALATAGALSTNNLRDARFSCSIVGDSLLAGLVAGGEGGFEPVAKVVVNELKKLILTPVDIRVSAEPLRTAGQVEVALSEELKSRTPGAVVILAGTNDLWRCDADATFKSLKRMYENCAKAGVRHVVGITLPPFTADATQWFSIVDLPQRIEATRSAVNDNIRDAAPVLLDLAADAEADAATYVQPDGIHFTRAGYRALGLRVAETLEEALIGRKAPPRTAIYPGLKKPPPAR</sequence>
<proteinExistence type="predicted"/>
<dbReference type="InterPro" id="IPR013830">
    <property type="entry name" value="SGNH_hydro"/>
</dbReference>
<reference evidence="3" key="2">
    <citation type="submission" date="2021-11" db="EMBL/GenBank/DDBJ databases">
        <authorList>
            <consortium name="Genoscope - CEA"/>
            <person name="William W."/>
        </authorList>
    </citation>
    <scope>NUCLEOTIDE SEQUENCE</scope>
</reference>
<name>A0A7S4A3Q3_9STRA</name>
<keyword evidence="4" id="KW-1185">Reference proteome</keyword>
<dbReference type="GO" id="GO:0004622">
    <property type="term" value="F:phosphatidylcholine lysophospholipase activity"/>
    <property type="evidence" value="ECO:0007669"/>
    <property type="project" value="TreeGrafter"/>
</dbReference>
<dbReference type="InterPro" id="IPR036514">
    <property type="entry name" value="SGNH_hydro_sf"/>
</dbReference>
<dbReference type="OrthoDB" id="408760at2759"/>
<dbReference type="EMBL" id="HBIW01020957">
    <property type="protein sequence ID" value="CAE0702620.1"/>
    <property type="molecule type" value="Transcribed_RNA"/>
</dbReference>
<evidence type="ECO:0000313" key="2">
    <source>
        <dbReference type="EMBL" id="CAE0702620.1"/>
    </source>
</evidence>
<dbReference type="CDD" id="cd00229">
    <property type="entry name" value="SGNH_hydrolase"/>
    <property type="match status" value="1"/>
</dbReference>
<evidence type="ECO:0000313" key="4">
    <source>
        <dbReference type="Proteomes" id="UP000789595"/>
    </source>
</evidence>
<accession>A0A7S4A3Q3</accession>
<dbReference type="PANTHER" id="PTHR30383">
    <property type="entry name" value="THIOESTERASE 1/PROTEASE 1/LYSOPHOSPHOLIPASE L1"/>
    <property type="match status" value="1"/>
</dbReference>
<dbReference type="AlphaFoldDB" id="A0A7S4A3Q3"/>
<dbReference type="PANTHER" id="PTHR30383:SF5">
    <property type="entry name" value="SGNH HYDROLASE-TYPE ESTERASE DOMAIN-CONTAINING PROTEIN"/>
    <property type="match status" value="1"/>
</dbReference>
<dbReference type="Pfam" id="PF13472">
    <property type="entry name" value="Lipase_GDSL_2"/>
    <property type="match status" value="1"/>
</dbReference>
<dbReference type="SUPFAM" id="SSF52266">
    <property type="entry name" value="SGNH hydrolase"/>
    <property type="match status" value="1"/>
</dbReference>
<dbReference type="EMBL" id="CAKKNE010000001">
    <property type="protein sequence ID" value="CAH0366270.1"/>
    <property type="molecule type" value="Genomic_DNA"/>
</dbReference>
<protein>
    <recommendedName>
        <fullName evidence="1">SGNH hydrolase-type esterase domain-containing protein</fullName>
    </recommendedName>
</protein>
<reference evidence="2" key="1">
    <citation type="submission" date="2021-01" db="EMBL/GenBank/DDBJ databases">
        <authorList>
            <person name="Corre E."/>
            <person name="Pelletier E."/>
            <person name="Niang G."/>
            <person name="Scheremetjew M."/>
            <person name="Finn R."/>
            <person name="Kale V."/>
            <person name="Holt S."/>
            <person name="Cochrane G."/>
            <person name="Meng A."/>
            <person name="Brown T."/>
            <person name="Cohen L."/>
        </authorList>
    </citation>
    <scope>NUCLEOTIDE SEQUENCE</scope>
    <source>
        <strain evidence="2">CCMP1756</strain>
    </source>
</reference>
<feature type="domain" description="SGNH hydrolase-type esterase" evidence="1">
    <location>
        <begin position="30"/>
        <end position="204"/>
    </location>
</feature>
<dbReference type="Proteomes" id="UP000789595">
    <property type="component" value="Unassembled WGS sequence"/>
</dbReference>
<dbReference type="InterPro" id="IPR051532">
    <property type="entry name" value="Ester_Hydrolysis_Enzymes"/>
</dbReference>
<gene>
    <name evidence="2" type="ORF">PCAL00307_LOCUS18065</name>
    <name evidence="3" type="ORF">PECAL_1P27520</name>
</gene>
<evidence type="ECO:0000313" key="3">
    <source>
        <dbReference type="EMBL" id="CAH0366270.1"/>
    </source>
</evidence>